<proteinExistence type="inferred from homology"/>
<evidence type="ECO:0000256" key="7">
    <source>
        <dbReference type="SAM" id="MobiDB-lite"/>
    </source>
</evidence>
<feature type="transmembrane region" description="Helical" evidence="8">
    <location>
        <begin position="372"/>
        <end position="397"/>
    </location>
</feature>
<comment type="subcellular location">
    <subcellularLocation>
        <location evidence="1">Membrane</location>
        <topology evidence="1">Multi-pass membrane protein</topology>
    </subcellularLocation>
</comment>
<dbReference type="Proteomes" id="UP001353858">
    <property type="component" value="Unassembled WGS sequence"/>
</dbReference>
<evidence type="ECO:0008006" key="11">
    <source>
        <dbReference type="Google" id="ProtNLM"/>
    </source>
</evidence>
<dbReference type="AlphaFoldDB" id="A0AAN7PCE5"/>
<evidence type="ECO:0000256" key="1">
    <source>
        <dbReference type="ARBA" id="ARBA00004141"/>
    </source>
</evidence>
<protein>
    <recommendedName>
        <fullName evidence="11">Transmembrane protein 161B</fullName>
    </recommendedName>
</protein>
<feature type="transmembrane region" description="Helical" evidence="8">
    <location>
        <begin position="319"/>
        <end position="339"/>
    </location>
</feature>
<gene>
    <name evidence="9" type="ORF">RN001_005388</name>
</gene>
<dbReference type="PANTHER" id="PTHR13624:SF6">
    <property type="entry name" value="EMEI"/>
    <property type="match status" value="1"/>
</dbReference>
<feature type="transmembrane region" description="Helical" evidence="8">
    <location>
        <begin position="140"/>
        <end position="163"/>
    </location>
</feature>
<evidence type="ECO:0000256" key="2">
    <source>
        <dbReference type="ARBA" id="ARBA00009706"/>
    </source>
</evidence>
<evidence type="ECO:0000256" key="3">
    <source>
        <dbReference type="ARBA" id="ARBA00022692"/>
    </source>
</evidence>
<feature type="compositionally biased region" description="Basic and acidic residues" evidence="7">
    <location>
        <begin position="66"/>
        <end position="78"/>
    </location>
</feature>
<dbReference type="EMBL" id="JARPUR010000002">
    <property type="protein sequence ID" value="KAK4882069.1"/>
    <property type="molecule type" value="Genomic_DNA"/>
</dbReference>
<keyword evidence="6" id="KW-0325">Glycoprotein</keyword>
<accession>A0AAN7PCE5</accession>
<keyword evidence="5 8" id="KW-0472">Membrane</keyword>
<comment type="similarity">
    <text evidence="2">Belongs to the TMEM161 family.</text>
</comment>
<evidence type="ECO:0000256" key="8">
    <source>
        <dbReference type="SAM" id="Phobius"/>
    </source>
</evidence>
<dbReference type="PANTHER" id="PTHR13624">
    <property type="entry name" value="RE42071P"/>
    <property type="match status" value="1"/>
</dbReference>
<evidence type="ECO:0000256" key="5">
    <source>
        <dbReference type="ARBA" id="ARBA00023136"/>
    </source>
</evidence>
<feature type="transmembrane region" description="Helical" evidence="8">
    <location>
        <begin position="175"/>
        <end position="192"/>
    </location>
</feature>
<evidence type="ECO:0000256" key="6">
    <source>
        <dbReference type="ARBA" id="ARBA00023180"/>
    </source>
</evidence>
<feature type="region of interest" description="Disordered" evidence="7">
    <location>
        <begin position="59"/>
        <end position="78"/>
    </location>
</feature>
<evidence type="ECO:0000256" key="4">
    <source>
        <dbReference type="ARBA" id="ARBA00022989"/>
    </source>
</evidence>
<evidence type="ECO:0000313" key="10">
    <source>
        <dbReference type="Proteomes" id="UP001353858"/>
    </source>
</evidence>
<feature type="transmembrane region" description="Helical" evidence="8">
    <location>
        <begin position="109"/>
        <end position="128"/>
    </location>
</feature>
<keyword evidence="4 8" id="KW-1133">Transmembrane helix</keyword>
<evidence type="ECO:0000313" key="9">
    <source>
        <dbReference type="EMBL" id="KAK4882069.1"/>
    </source>
</evidence>
<reference evidence="10" key="1">
    <citation type="submission" date="2023-01" db="EMBL/GenBank/DDBJ databases">
        <title>Key to firefly adult light organ development and bioluminescence: homeobox transcription factors regulate luciferase expression and transportation to peroxisome.</title>
        <authorList>
            <person name="Fu X."/>
        </authorList>
    </citation>
    <scope>NUCLEOTIDE SEQUENCE [LARGE SCALE GENOMIC DNA]</scope>
</reference>
<feature type="transmembrane region" description="Helical" evidence="8">
    <location>
        <begin position="460"/>
        <end position="482"/>
    </location>
</feature>
<comment type="caution">
    <text evidence="9">The sequence shown here is derived from an EMBL/GenBank/DDBJ whole genome shotgun (WGS) entry which is preliminary data.</text>
</comment>
<organism evidence="9 10">
    <name type="scientific">Aquatica leii</name>
    <dbReference type="NCBI Taxonomy" id="1421715"/>
    <lineage>
        <taxon>Eukaryota</taxon>
        <taxon>Metazoa</taxon>
        <taxon>Ecdysozoa</taxon>
        <taxon>Arthropoda</taxon>
        <taxon>Hexapoda</taxon>
        <taxon>Insecta</taxon>
        <taxon>Pterygota</taxon>
        <taxon>Neoptera</taxon>
        <taxon>Endopterygota</taxon>
        <taxon>Coleoptera</taxon>
        <taxon>Polyphaga</taxon>
        <taxon>Elateriformia</taxon>
        <taxon>Elateroidea</taxon>
        <taxon>Lampyridae</taxon>
        <taxon>Luciolinae</taxon>
        <taxon>Aquatica</taxon>
    </lineage>
</organism>
<sequence>MALLGVQLVITLIMISIIQKVGPHYSFARWLLCSTGLVRYLYPTDNELRQLANVPKEQFKSRKNSRQHENGKNKSDTFHVPRNLDIQLETAKVSALDVVHLRYYIEYQWLLDFALYSIFVYIATELYHSRFPQKHEVNLSMMWCMLVIIFALKLLISLTVQYFKGEESEGERSTCIVTGFVYLLISMVILIVDENVLELGLEKAYSNFNESTIAFLHKQGLDSSGLISKLFFKFFLAISCGVLGGLFTFPGLRIAKMHWDLLRYFKERKTVQLLLNISFVLPFILVILWIKPVSRNYLTVRKFSNFQEPLLDSHTFESIRLVAVISTMVIKLMLTPWYLQAYLDMAYHRIEEQKKEAGRITNIDLQKRVAAVFYYLCVATLQYVIPLIICLNLIFMYKTLGGFSWNGILNDEECAVNSKPYEYVSNDEKSSQTILESAQEFHVTVESLKSVFNETVFRGLFGFATWWCCFLYFATTSVGMVYQSSFACNFQLIYYKRWLKHPLLVLILELLILV</sequence>
<keyword evidence="10" id="KW-1185">Reference proteome</keyword>
<keyword evidence="3 8" id="KW-0812">Transmembrane</keyword>
<feature type="transmembrane region" description="Helical" evidence="8">
    <location>
        <begin position="273"/>
        <end position="290"/>
    </location>
</feature>
<dbReference type="Pfam" id="PF10268">
    <property type="entry name" value="Tmemb_161AB"/>
    <property type="match status" value="1"/>
</dbReference>
<dbReference type="InterPro" id="IPR019395">
    <property type="entry name" value="Transmembrane_161A/B"/>
</dbReference>
<feature type="transmembrane region" description="Helical" evidence="8">
    <location>
        <begin position="230"/>
        <end position="252"/>
    </location>
</feature>
<dbReference type="GO" id="GO:0016020">
    <property type="term" value="C:membrane"/>
    <property type="evidence" value="ECO:0007669"/>
    <property type="project" value="UniProtKB-SubCell"/>
</dbReference>
<name>A0AAN7PCE5_9COLE</name>